<name>A0A927D565_9RHOB</name>
<dbReference type="PROSITE" id="PS51257">
    <property type="entry name" value="PROKAR_LIPOPROTEIN"/>
    <property type="match status" value="1"/>
</dbReference>
<feature type="signal peptide" evidence="1">
    <location>
        <begin position="1"/>
        <end position="21"/>
    </location>
</feature>
<sequence length="60" mass="5963">MRRIFAVICALTFLAACGADGEPVQPTGNANVSISSSGAYVGTNLAIGQGPVRVSLGLGL</sequence>
<dbReference type="EMBL" id="JACTAG010000001">
    <property type="protein sequence ID" value="MBD3664034.1"/>
    <property type="molecule type" value="Genomic_DNA"/>
</dbReference>
<gene>
    <name evidence="2" type="ORF">H9Q16_08885</name>
</gene>
<proteinExistence type="predicted"/>
<evidence type="ECO:0000256" key="1">
    <source>
        <dbReference type="SAM" id="SignalP"/>
    </source>
</evidence>
<dbReference type="Proteomes" id="UP000635142">
    <property type="component" value="Unassembled WGS sequence"/>
</dbReference>
<accession>A0A927D565</accession>
<dbReference type="AlphaFoldDB" id="A0A927D565"/>
<dbReference type="RefSeq" id="WP_191074949.1">
    <property type="nucleotide sequence ID" value="NZ_JACTAG010000001.1"/>
</dbReference>
<keyword evidence="3" id="KW-1185">Reference proteome</keyword>
<evidence type="ECO:0000313" key="3">
    <source>
        <dbReference type="Proteomes" id="UP000635142"/>
    </source>
</evidence>
<feature type="chain" id="PRO_5038116099" description="Argininosuccinate lyase" evidence="1">
    <location>
        <begin position="22"/>
        <end position="60"/>
    </location>
</feature>
<evidence type="ECO:0000313" key="2">
    <source>
        <dbReference type="EMBL" id="MBD3664034.1"/>
    </source>
</evidence>
<keyword evidence="1" id="KW-0732">Signal</keyword>
<protein>
    <recommendedName>
        <fullName evidence="4">Argininosuccinate lyase</fullName>
    </recommendedName>
</protein>
<comment type="caution">
    <text evidence="2">The sequence shown here is derived from an EMBL/GenBank/DDBJ whole genome shotgun (WGS) entry which is preliminary data.</text>
</comment>
<reference evidence="2" key="1">
    <citation type="submission" date="2020-08" db="EMBL/GenBank/DDBJ databases">
        <title>Sulfitobacter aestuariivivens sp. nov., isolated from a tidal flat.</title>
        <authorList>
            <person name="Park S."/>
            <person name="Yoon J.-H."/>
        </authorList>
    </citation>
    <scope>NUCLEOTIDE SEQUENCE</scope>
    <source>
        <strain evidence="2">TSTF-M16</strain>
    </source>
</reference>
<evidence type="ECO:0008006" key="4">
    <source>
        <dbReference type="Google" id="ProtNLM"/>
    </source>
</evidence>
<organism evidence="2 3">
    <name type="scientific">Sulfitobacter aestuariivivens</name>
    <dbReference type="NCBI Taxonomy" id="2766981"/>
    <lineage>
        <taxon>Bacteria</taxon>
        <taxon>Pseudomonadati</taxon>
        <taxon>Pseudomonadota</taxon>
        <taxon>Alphaproteobacteria</taxon>
        <taxon>Rhodobacterales</taxon>
        <taxon>Roseobacteraceae</taxon>
        <taxon>Sulfitobacter</taxon>
    </lineage>
</organism>